<dbReference type="Pfam" id="PF06013">
    <property type="entry name" value="WXG100"/>
    <property type="match status" value="1"/>
</dbReference>
<proteinExistence type="inferred from homology"/>
<dbReference type="NCBIfam" id="TIGR03930">
    <property type="entry name" value="WXG100_ESAT6"/>
    <property type="match status" value="1"/>
</dbReference>
<organism evidence="2 3">
    <name type="scientific">Nonomuraea cavernae</name>
    <dbReference type="NCBI Taxonomy" id="2045107"/>
    <lineage>
        <taxon>Bacteria</taxon>
        <taxon>Bacillati</taxon>
        <taxon>Actinomycetota</taxon>
        <taxon>Actinomycetes</taxon>
        <taxon>Streptosporangiales</taxon>
        <taxon>Streptosporangiaceae</taxon>
        <taxon>Nonomuraea</taxon>
    </lineage>
</organism>
<accession>A0A917ZH89</accession>
<evidence type="ECO:0000313" key="3">
    <source>
        <dbReference type="Proteomes" id="UP000646523"/>
    </source>
</evidence>
<sequence length="103" mass="11461">MGDGLAPDVTRVNFGQMDAQADSLKGVVNQLDQITNQLVEDIKKAFAGNWDGGAKSFFDIRQAHWNTQEEAMRTALDAASTAVRTANGRYQETERKNLLMWDV</sequence>
<gene>
    <name evidence="2" type="ORF">GCM10012289_75610</name>
</gene>
<comment type="caution">
    <text evidence="2">The sequence shown here is derived from an EMBL/GenBank/DDBJ whole genome shotgun (WGS) entry which is preliminary data.</text>
</comment>
<dbReference type="InterPro" id="IPR036689">
    <property type="entry name" value="ESAT-6-like_sf"/>
</dbReference>
<dbReference type="Proteomes" id="UP000646523">
    <property type="component" value="Unassembled WGS sequence"/>
</dbReference>
<name>A0A917ZH89_9ACTN</name>
<comment type="similarity">
    <text evidence="1">Belongs to the WXG100 family.</text>
</comment>
<evidence type="ECO:0000256" key="1">
    <source>
        <dbReference type="RuleBase" id="RU362001"/>
    </source>
</evidence>
<dbReference type="InterPro" id="IPR010310">
    <property type="entry name" value="T7SS_ESAT-6-like"/>
</dbReference>
<dbReference type="AlphaFoldDB" id="A0A917ZH89"/>
<reference evidence="2" key="2">
    <citation type="submission" date="2020-09" db="EMBL/GenBank/DDBJ databases">
        <authorList>
            <person name="Sun Q."/>
            <person name="Zhou Y."/>
        </authorList>
    </citation>
    <scope>NUCLEOTIDE SEQUENCE</scope>
    <source>
        <strain evidence="2">CGMCC 4.7368</strain>
    </source>
</reference>
<dbReference type="RefSeq" id="WP_189129056.1">
    <property type="nucleotide sequence ID" value="NZ_BMNH01000047.1"/>
</dbReference>
<dbReference type="Gene3D" id="1.10.287.1060">
    <property type="entry name" value="ESAT-6-like"/>
    <property type="match status" value="1"/>
</dbReference>
<evidence type="ECO:0000313" key="2">
    <source>
        <dbReference type="EMBL" id="GGO83020.1"/>
    </source>
</evidence>
<protein>
    <recommendedName>
        <fullName evidence="1">ESAT-6-like protein</fullName>
    </recommendedName>
</protein>
<dbReference type="EMBL" id="BMNH01000047">
    <property type="protein sequence ID" value="GGO83020.1"/>
    <property type="molecule type" value="Genomic_DNA"/>
</dbReference>
<dbReference type="SUPFAM" id="SSF140453">
    <property type="entry name" value="EsxAB dimer-like"/>
    <property type="match status" value="1"/>
</dbReference>
<reference evidence="2" key="1">
    <citation type="journal article" date="2014" name="Int. J. Syst. Evol. Microbiol.">
        <title>Complete genome sequence of Corynebacterium casei LMG S-19264T (=DSM 44701T), isolated from a smear-ripened cheese.</title>
        <authorList>
            <consortium name="US DOE Joint Genome Institute (JGI-PGF)"/>
            <person name="Walter F."/>
            <person name="Albersmeier A."/>
            <person name="Kalinowski J."/>
            <person name="Ruckert C."/>
        </authorList>
    </citation>
    <scope>NUCLEOTIDE SEQUENCE</scope>
    <source>
        <strain evidence="2">CGMCC 4.7368</strain>
    </source>
</reference>
<keyword evidence="3" id="KW-1185">Reference proteome</keyword>